<comment type="caution">
    <text evidence="1">The sequence shown here is derived from an EMBL/GenBank/DDBJ whole genome shotgun (WGS) entry which is preliminary data.</text>
</comment>
<dbReference type="AlphaFoldDB" id="A0AAN8LPR9"/>
<gene>
    <name evidence="1" type="ORF">J4Q44_G00151780</name>
</gene>
<evidence type="ECO:0000313" key="1">
    <source>
        <dbReference type="EMBL" id="KAK6313719.1"/>
    </source>
</evidence>
<name>A0AAN8LPR9_9TELE</name>
<organism evidence="1 2">
    <name type="scientific">Coregonus suidteri</name>
    <dbReference type="NCBI Taxonomy" id="861788"/>
    <lineage>
        <taxon>Eukaryota</taxon>
        <taxon>Metazoa</taxon>
        <taxon>Chordata</taxon>
        <taxon>Craniata</taxon>
        <taxon>Vertebrata</taxon>
        <taxon>Euteleostomi</taxon>
        <taxon>Actinopterygii</taxon>
        <taxon>Neopterygii</taxon>
        <taxon>Teleostei</taxon>
        <taxon>Protacanthopterygii</taxon>
        <taxon>Salmoniformes</taxon>
        <taxon>Salmonidae</taxon>
        <taxon>Coregoninae</taxon>
        <taxon>Coregonus</taxon>
    </lineage>
</organism>
<sequence>MSPMSRGIRPFASCRTWRSVSDFRTFAVAPLPAICALMIAKAAICAARRIGRDSASFSMTRGLFSKENNIRRMAISYSK</sequence>
<accession>A0AAN8LPR9</accession>
<dbReference type="Proteomes" id="UP001356427">
    <property type="component" value="Unassembled WGS sequence"/>
</dbReference>
<protein>
    <submittedName>
        <fullName evidence="1">Uncharacterized protein</fullName>
    </submittedName>
</protein>
<keyword evidence="2" id="KW-1185">Reference proteome</keyword>
<reference evidence="1 2" key="1">
    <citation type="submission" date="2021-04" db="EMBL/GenBank/DDBJ databases">
        <authorList>
            <person name="De Guttry C."/>
            <person name="Zahm M."/>
            <person name="Klopp C."/>
            <person name="Cabau C."/>
            <person name="Louis A."/>
            <person name="Berthelot C."/>
            <person name="Parey E."/>
            <person name="Roest Crollius H."/>
            <person name="Montfort J."/>
            <person name="Robinson-Rechavi M."/>
            <person name="Bucao C."/>
            <person name="Bouchez O."/>
            <person name="Gislard M."/>
            <person name="Lluch J."/>
            <person name="Milhes M."/>
            <person name="Lampietro C."/>
            <person name="Lopez Roques C."/>
            <person name="Donnadieu C."/>
            <person name="Braasch I."/>
            <person name="Desvignes T."/>
            <person name="Postlethwait J."/>
            <person name="Bobe J."/>
            <person name="Wedekind C."/>
            <person name="Guiguen Y."/>
        </authorList>
    </citation>
    <scope>NUCLEOTIDE SEQUENCE [LARGE SCALE GENOMIC DNA]</scope>
    <source>
        <strain evidence="1">Cs_M1</strain>
        <tissue evidence="1">Blood</tissue>
    </source>
</reference>
<evidence type="ECO:0000313" key="2">
    <source>
        <dbReference type="Proteomes" id="UP001356427"/>
    </source>
</evidence>
<proteinExistence type="predicted"/>
<dbReference type="EMBL" id="JAGTTL010000013">
    <property type="protein sequence ID" value="KAK6313719.1"/>
    <property type="molecule type" value="Genomic_DNA"/>
</dbReference>